<dbReference type="InterPro" id="IPR036390">
    <property type="entry name" value="WH_DNA-bd_sf"/>
</dbReference>
<dbReference type="EMBL" id="JBEPLZ010000028">
    <property type="protein sequence ID" value="MET3573338.1"/>
    <property type="molecule type" value="Genomic_DNA"/>
</dbReference>
<protein>
    <submittedName>
        <fullName evidence="1">Mn-dependent DtxR family transcriptional regulator</fullName>
    </submittedName>
</protein>
<name>A0ABV2G4X4_9FIRM</name>
<dbReference type="Proteomes" id="UP001549200">
    <property type="component" value="Unassembled WGS sequence"/>
</dbReference>
<evidence type="ECO:0000313" key="1">
    <source>
        <dbReference type="EMBL" id="MET3573338.1"/>
    </source>
</evidence>
<accession>A0ABV2G4X4</accession>
<dbReference type="Gene3D" id="1.10.10.10">
    <property type="entry name" value="Winged helix-like DNA-binding domain superfamily/Winged helix DNA-binding domain"/>
    <property type="match status" value="1"/>
</dbReference>
<dbReference type="InterPro" id="IPR036388">
    <property type="entry name" value="WH-like_DNA-bd_sf"/>
</dbReference>
<dbReference type="GeneID" id="93166212"/>
<sequence length="58" mass="6464">MGYSKASISYAVRILAQKGCIELDGDHIELTEEGKKLSEDVLEKNQFFTNMLIRCGVA</sequence>
<gene>
    <name evidence="1" type="ORF">ABID13_004999</name>
</gene>
<reference evidence="1 2" key="1">
    <citation type="submission" date="2024-06" db="EMBL/GenBank/DDBJ databases">
        <title>Genomic Encyclopedia of Type Strains, Phase IV (KMG-IV): sequencing the most valuable type-strain genomes for metagenomic binning, comparative biology and taxonomic classification.</title>
        <authorList>
            <person name="Goeker M."/>
        </authorList>
    </citation>
    <scope>NUCLEOTIDE SEQUENCE [LARGE SCALE GENOMIC DNA]</scope>
    <source>
        <strain evidence="1 2">DSM 19261</strain>
    </source>
</reference>
<organism evidence="1 2">
    <name type="scientific">Enterocloster citroniae</name>
    <dbReference type="NCBI Taxonomy" id="358743"/>
    <lineage>
        <taxon>Bacteria</taxon>
        <taxon>Bacillati</taxon>
        <taxon>Bacillota</taxon>
        <taxon>Clostridia</taxon>
        <taxon>Lachnospirales</taxon>
        <taxon>Lachnospiraceae</taxon>
        <taxon>Enterocloster</taxon>
    </lineage>
</organism>
<keyword evidence="2" id="KW-1185">Reference proteome</keyword>
<dbReference type="RefSeq" id="WP_156200125.1">
    <property type="nucleotide sequence ID" value="NZ_JBCOSW010000052.1"/>
</dbReference>
<proteinExistence type="predicted"/>
<dbReference type="SUPFAM" id="SSF46785">
    <property type="entry name" value="Winged helix' DNA-binding domain"/>
    <property type="match status" value="1"/>
</dbReference>
<comment type="caution">
    <text evidence="1">The sequence shown here is derived from an EMBL/GenBank/DDBJ whole genome shotgun (WGS) entry which is preliminary data.</text>
</comment>
<evidence type="ECO:0000313" key="2">
    <source>
        <dbReference type="Proteomes" id="UP001549200"/>
    </source>
</evidence>